<dbReference type="AlphaFoldDB" id="A0A4R1PU48"/>
<comment type="caution">
    <text evidence="3">The sequence shown here is derived from an EMBL/GenBank/DDBJ whole genome shotgun (WGS) entry which is preliminary data.</text>
</comment>
<dbReference type="SUPFAM" id="SSF55469">
    <property type="entry name" value="FMN-dependent nitroreductase-like"/>
    <property type="match status" value="1"/>
</dbReference>
<dbReference type="CDD" id="cd02142">
    <property type="entry name" value="McbC_SagB-like_oxidoreductase"/>
    <property type="match status" value="1"/>
</dbReference>
<dbReference type="InterPro" id="IPR020051">
    <property type="entry name" value="SagB-type_dehydrogenase"/>
</dbReference>
<dbReference type="InterPro" id="IPR052544">
    <property type="entry name" value="Bacteriocin_Proc_Enz"/>
</dbReference>
<evidence type="ECO:0000256" key="1">
    <source>
        <dbReference type="SAM" id="MobiDB-lite"/>
    </source>
</evidence>
<name>A0A4R1PU48_9FIRM</name>
<reference evidence="3 4" key="1">
    <citation type="submission" date="2019-03" db="EMBL/GenBank/DDBJ databases">
        <title>Genomic Encyclopedia of Type Strains, Phase IV (KMG-IV): sequencing the most valuable type-strain genomes for metagenomic binning, comparative biology and taxonomic classification.</title>
        <authorList>
            <person name="Goeker M."/>
        </authorList>
    </citation>
    <scope>NUCLEOTIDE SEQUENCE [LARGE SCALE GENOMIC DNA]</scope>
    <source>
        <strain evidence="3 4">DSM 15969</strain>
    </source>
</reference>
<keyword evidence="4" id="KW-1185">Reference proteome</keyword>
<accession>A0A4R1PU48</accession>
<dbReference type="Gene3D" id="3.40.109.10">
    <property type="entry name" value="NADH Oxidase"/>
    <property type="match status" value="1"/>
</dbReference>
<evidence type="ECO:0000313" key="3">
    <source>
        <dbReference type="EMBL" id="TCL35430.1"/>
    </source>
</evidence>
<protein>
    <submittedName>
        <fullName evidence="3">SagB-type dehydrogenase family enzyme</fullName>
    </submittedName>
</protein>
<dbReference type="PANTHER" id="PTHR43745:SF2">
    <property type="entry name" value="NITROREDUCTASE MJ1384-RELATED"/>
    <property type="match status" value="1"/>
</dbReference>
<evidence type="ECO:0000313" key="4">
    <source>
        <dbReference type="Proteomes" id="UP000295063"/>
    </source>
</evidence>
<evidence type="ECO:0000259" key="2">
    <source>
        <dbReference type="Pfam" id="PF00881"/>
    </source>
</evidence>
<feature type="region of interest" description="Disordered" evidence="1">
    <location>
        <begin position="1"/>
        <end position="29"/>
    </location>
</feature>
<sequence>MKIGKEFMEKTKHRHLENSDQSLGKPQPSLELEYDPAAQVVDLPQLQDLQIDPLAVSTAIQQRRSVRKYAGQHLSLAELSYLLWCTQGVQKALPSHTLRTVPSAGARHAIETWLVINDVSGVQPGLYRFIASKHQLSLVAHSIDNDIADQVTSYCSNQAFIKSAAALFIWVAVPYRMSWRYGERAYRYLHLDAGHICQNLYLAAENINAGACAIASYDDDQLNTFLGLDGDNAFAIYLATVGRK</sequence>
<feature type="compositionally biased region" description="Basic and acidic residues" evidence="1">
    <location>
        <begin position="1"/>
        <end position="10"/>
    </location>
</feature>
<dbReference type="Pfam" id="PF00881">
    <property type="entry name" value="Nitroreductase"/>
    <property type="match status" value="1"/>
</dbReference>
<feature type="domain" description="Nitroreductase" evidence="2">
    <location>
        <begin position="60"/>
        <end position="242"/>
    </location>
</feature>
<dbReference type="NCBIfam" id="TIGR03605">
    <property type="entry name" value="antibiot_sagB"/>
    <property type="match status" value="1"/>
</dbReference>
<dbReference type="InterPro" id="IPR000415">
    <property type="entry name" value="Nitroreductase-like"/>
</dbReference>
<proteinExistence type="predicted"/>
<dbReference type="RefSeq" id="WP_243650601.1">
    <property type="nucleotide sequence ID" value="NZ_SLUI01000012.1"/>
</dbReference>
<organism evidence="3 4">
    <name type="scientific">Anaerospora hongkongensis</name>
    <dbReference type="NCBI Taxonomy" id="244830"/>
    <lineage>
        <taxon>Bacteria</taxon>
        <taxon>Bacillati</taxon>
        <taxon>Bacillota</taxon>
        <taxon>Negativicutes</taxon>
        <taxon>Selenomonadales</taxon>
        <taxon>Sporomusaceae</taxon>
        <taxon>Anaerospora</taxon>
    </lineage>
</organism>
<dbReference type="PANTHER" id="PTHR43745">
    <property type="entry name" value="NITROREDUCTASE MJ1384-RELATED"/>
    <property type="match status" value="1"/>
</dbReference>
<dbReference type="Proteomes" id="UP000295063">
    <property type="component" value="Unassembled WGS sequence"/>
</dbReference>
<dbReference type="GO" id="GO:0016491">
    <property type="term" value="F:oxidoreductase activity"/>
    <property type="evidence" value="ECO:0007669"/>
    <property type="project" value="InterPro"/>
</dbReference>
<gene>
    <name evidence="3" type="ORF">EV210_11289</name>
</gene>
<dbReference type="EMBL" id="SLUI01000012">
    <property type="protein sequence ID" value="TCL35430.1"/>
    <property type="molecule type" value="Genomic_DNA"/>
</dbReference>
<dbReference type="InterPro" id="IPR029479">
    <property type="entry name" value="Nitroreductase"/>
</dbReference>